<accession>A0AAV4TJC1</accession>
<proteinExistence type="predicted"/>
<dbReference type="Proteomes" id="UP001054945">
    <property type="component" value="Unassembled WGS sequence"/>
</dbReference>
<dbReference type="EMBL" id="BPLR01011243">
    <property type="protein sequence ID" value="GIY45166.1"/>
    <property type="molecule type" value="Genomic_DNA"/>
</dbReference>
<gene>
    <name evidence="1" type="ORF">CEXT_498401</name>
</gene>
<organism evidence="1 2">
    <name type="scientific">Caerostris extrusa</name>
    <name type="common">Bark spider</name>
    <name type="synonym">Caerostris bankana</name>
    <dbReference type="NCBI Taxonomy" id="172846"/>
    <lineage>
        <taxon>Eukaryota</taxon>
        <taxon>Metazoa</taxon>
        <taxon>Ecdysozoa</taxon>
        <taxon>Arthropoda</taxon>
        <taxon>Chelicerata</taxon>
        <taxon>Arachnida</taxon>
        <taxon>Araneae</taxon>
        <taxon>Araneomorphae</taxon>
        <taxon>Entelegynae</taxon>
        <taxon>Araneoidea</taxon>
        <taxon>Araneidae</taxon>
        <taxon>Caerostris</taxon>
    </lineage>
</organism>
<protein>
    <submittedName>
        <fullName evidence="1">Uncharacterized protein</fullName>
    </submittedName>
</protein>
<sequence>MEIPKSPFGTKKLLYSLKLLEIGLSLRVIEIGPSPKGNGKWFTPSHFLRIMKISPPSKDDGPIPKDNGNS</sequence>
<comment type="caution">
    <text evidence="1">The sequence shown here is derived from an EMBL/GenBank/DDBJ whole genome shotgun (WGS) entry which is preliminary data.</text>
</comment>
<name>A0AAV4TJC1_CAEEX</name>
<dbReference type="AlphaFoldDB" id="A0AAV4TJC1"/>
<reference evidence="1 2" key="1">
    <citation type="submission" date="2021-06" db="EMBL/GenBank/DDBJ databases">
        <title>Caerostris extrusa draft genome.</title>
        <authorList>
            <person name="Kono N."/>
            <person name="Arakawa K."/>
        </authorList>
    </citation>
    <scope>NUCLEOTIDE SEQUENCE [LARGE SCALE GENOMIC DNA]</scope>
</reference>
<keyword evidence="2" id="KW-1185">Reference proteome</keyword>
<evidence type="ECO:0000313" key="1">
    <source>
        <dbReference type="EMBL" id="GIY45166.1"/>
    </source>
</evidence>
<evidence type="ECO:0000313" key="2">
    <source>
        <dbReference type="Proteomes" id="UP001054945"/>
    </source>
</evidence>